<dbReference type="GO" id="GO:0033786">
    <property type="term" value="F:heptose-1-phosphate adenylyltransferase activity"/>
    <property type="evidence" value="ECO:0007669"/>
    <property type="project" value="TreeGrafter"/>
</dbReference>
<feature type="region of interest" description="Disordered" evidence="3">
    <location>
        <begin position="1"/>
        <end position="37"/>
    </location>
</feature>
<dbReference type="PANTHER" id="PTHR46969:SF1">
    <property type="entry name" value="BIFUNCTIONAL PROTEIN HLDE"/>
    <property type="match status" value="1"/>
</dbReference>
<dbReference type="SUPFAM" id="SSF53613">
    <property type="entry name" value="Ribokinase-like"/>
    <property type="match status" value="1"/>
</dbReference>
<gene>
    <name evidence="5" type="ORF">J0M35_11560</name>
</gene>
<dbReference type="InterPro" id="IPR011611">
    <property type="entry name" value="PfkB_dom"/>
</dbReference>
<feature type="compositionally biased region" description="Basic and acidic residues" evidence="3">
    <location>
        <begin position="15"/>
        <end position="28"/>
    </location>
</feature>
<dbReference type="Gene3D" id="3.40.1190.20">
    <property type="match status" value="1"/>
</dbReference>
<keyword evidence="1" id="KW-0808">Transferase</keyword>
<dbReference type="AlphaFoldDB" id="A0A8J7TMG5"/>
<accession>A0A8J7TMG5</accession>
<dbReference type="InterPro" id="IPR011913">
    <property type="entry name" value="RfaE_dom_I"/>
</dbReference>
<dbReference type="InterPro" id="IPR029056">
    <property type="entry name" value="Ribokinase-like"/>
</dbReference>
<dbReference type="InterPro" id="IPR002173">
    <property type="entry name" value="Carboh/pur_kinase_PfkB_CS"/>
</dbReference>
<evidence type="ECO:0000259" key="4">
    <source>
        <dbReference type="Pfam" id="PF00294"/>
    </source>
</evidence>
<proteinExistence type="predicted"/>
<name>A0A8J7TMG5_9BACT</name>
<dbReference type="PANTHER" id="PTHR46969">
    <property type="entry name" value="BIFUNCTIONAL PROTEIN HLDE"/>
    <property type="match status" value="1"/>
</dbReference>
<evidence type="ECO:0000313" key="6">
    <source>
        <dbReference type="Proteomes" id="UP000664277"/>
    </source>
</evidence>
<dbReference type="CDD" id="cd01172">
    <property type="entry name" value="RfaE_like"/>
    <property type="match status" value="1"/>
</dbReference>
<dbReference type="GO" id="GO:0016773">
    <property type="term" value="F:phosphotransferase activity, alcohol group as acceptor"/>
    <property type="evidence" value="ECO:0007669"/>
    <property type="project" value="InterPro"/>
</dbReference>
<evidence type="ECO:0000256" key="2">
    <source>
        <dbReference type="ARBA" id="ARBA00022777"/>
    </source>
</evidence>
<evidence type="ECO:0000256" key="1">
    <source>
        <dbReference type="ARBA" id="ARBA00022679"/>
    </source>
</evidence>
<comment type="caution">
    <text evidence="5">The sequence shown here is derived from an EMBL/GenBank/DDBJ whole genome shotgun (WGS) entry which is preliminary data.</text>
</comment>
<protein>
    <submittedName>
        <fullName evidence="5">Bifunctional hydroxymethylpyrimidine kinase/phosphomethylpyrimidine kinase</fullName>
    </submittedName>
</protein>
<sequence length="612" mass="66575">MSNSDPDDNLGDSAPVDKTKRPAGELHGESALGQNQDQNAVQLEAQIQAQLQAQIQAQAQAELRQNEFNQVAPSLDDPRVTREKLSFLTEKVETGIKTNLDLDSDADEKKSREFTVSAKGVKEGGKEGGKDKLDASANAGLFFPIGLRQHFQLRKADTGKDSLLNEQELKILKSHLDELILQTYIGDDARLTAGEKAALIQVQKNLSQTRNLGEALSNALHLARLLQHLRYIEEAKKATSFALGIDPDNHLGKQLFKELERVHPTDLGTTAALATFNPISKEKLKTRIINLSGGSVTVIGDLLIDRLLEGKPERISREAPVLILEHVSTEHIPGGAANTAHNVTAIGGKCHAIGICGKDEFTEKLGECLENYGITHDLVQDESRPTTVKTRIISKSHSLMQQLLRIDRISHEPISKEVEKQLIDKINALSPKENHALVLSDYKAGVITDGVIEAVKNLAKTHNLLVIVDAQGDFQRFQDCTLMTPNQPDAEAYARVSIADSTSLAKLGEILLAKSGVKNLLVTRGGEGMVLFQKGKPMFELPAFNRSDVFDVTGAGDTVVATMALALTTGATMEEAMALGNLAASIVVRKPGTEVTSQREMLEHLEKLNLPD</sequence>
<evidence type="ECO:0000256" key="3">
    <source>
        <dbReference type="SAM" id="MobiDB-lite"/>
    </source>
</evidence>
<dbReference type="GO" id="GO:0033785">
    <property type="term" value="F:heptose 7-phosphate kinase activity"/>
    <property type="evidence" value="ECO:0007669"/>
    <property type="project" value="TreeGrafter"/>
</dbReference>
<reference evidence="5" key="1">
    <citation type="submission" date="2021-02" db="EMBL/GenBank/DDBJ databases">
        <title>Genome-Resolved Metagenomics of a Microbial Community Performing Photosynthetic Biological Nutrient Removal.</title>
        <authorList>
            <person name="Mcdaniel E.A."/>
        </authorList>
    </citation>
    <scope>NUCLEOTIDE SEQUENCE</scope>
    <source>
        <strain evidence="5">UWPOB_OBS1</strain>
    </source>
</reference>
<feature type="domain" description="Carbohydrate kinase PfkB" evidence="4">
    <location>
        <begin position="296"/>
        <end position="595"/>
    </location>
</feature>
<feature type="compositionally biased region" description="Acidic residues" evidence="3">
    <location>
        <begin position="1"/>
        <end position="10"/>
    </location>
</feature>
<dbReference type="Proteomes" id="UP000664277">
    <property type="component" value="Unassembled WGS sequence"/>
</dbReference>
<evidence type="ECO:0000313" key="5">
    <source>
        <dbReference type="EMBL" id="MBN8660996.1"/>
    </source>
</evidence>
<dbReference type="EMBL" id="JAFLCK010000015">
    <property type="protein sequence ID" value="MBN8660996.1"/>
    <property type="molecule type" value="Genomic_DNA"/>
</dbReference>
<organism evidence="5 6">
    <name type="scientific">Candidatus Obscuribacter phosphatis</name>
    <dbReference type="NCBI Taxonomy" id="1906157"/>
    <lineage>
        <taxon>Bacteria</taxon>
        <taxon>Bacillati</taxon>
        <taxon>Candidatus Melainabacteria</taxon>
        <taxon>Candidatus Obscuribacterales</taxon>
        <taxon>Candidatus Obscuribacteraceae</taxon>
        <taxon>Candidatus Obscuribacter</taxon>
    </lineage>
</organism>
<keyword evidence="2 5" id="KW-0418">Kinase</keyword>
<dbReference type="PROSITE" id="PS00583">
    <property type="entry name" value="PFKB_KINASES_1"/>
    <property type="match status" value="1"/>
</dbReference>
<dbReference type="Pfam" id="PF00294">
    <property type="entry name" value="PfkB"/>
    <property type="match status" value="1"/>
</dbReference>
<dbReference type="GO" id="GO:0005829">
    <property type="term" value="C:cytosol"/>
    <property type="evidence" value="ECO:0007669"/>
    <property type="project" value="TreeGrafter"/>
</dbReference>